<dbReference type="Pfam" id="PF01545">
    <property type="entry name" value="Cation_efflux"/>
    <property type="match status" value="1"/>
</dbReference>
<comment type="subcellular location">
    <subcellularLocation>
        <location evidence="1">Membrane</location>
        <topology evidence="1">Multi-pass membrane protein</topology>
    </subcellularLocation>
</comment>
<dbReference type="GeneID" id="18814748"/>
<dbReference type="OrthoDB" id="5382797at2759"/>
<feature type="compositionally biased region" description="Low complexity" evidence="5">
    <location>
        <begin position="47"/>
        <end position="74"/>
    </location>
</feature>
<evidence type="ECO:0000259" key="7">
    <source>
        <dbReference type="Pfam" id="PF01545"/>
    </source>
</evidence>
<dbReference type="InterPro" id="IPR058533">
    <property type="entry name" value="Cation_efflux_TM"/>
</dbReference>
<keyword evidence="4 6" id="KW-0472">Membrane</keyword>
<evidence type="ECO:0000256" key="5">
    <source>
        <dbReference type="SAM" id="MobiDB-lite"/>
    </source>
</evidence>
<feature type="region of interest" description="Disordered" evidence="5">
    <location>
        <begin position="244"/>
        <end position="264"/>
    </location>
</feature>
<evidence type="ECO:0000256" key="2">
    <source>
        <dbReference type="ARBA" id="ARBA00022692"/>
    </source>
</evidence>
<proteinExistence type="predicted"/>
<feature type="compositionally biased region" description="Polar residues" evidence="5">
    <location>
        <begin position="19"/>
        <end position="43"/>
    </location>
</feature>
<feature type="compositionally biased region" description="Low complexity" evidence="5">
    <location>
        <begin position="324"/>
        <end position="346"/>
    </location>
</feature>
<dbReference type="HOGENOM" id="CLU_013604_0_0_1"/>
<feature type="region of interest" description="Disordered" evidence="5">
    <location>
        <begin position="1"/>
        <end position="196"/>
    </location>
</feature>
<feature type="compositionally biased region" description="Polar residues" evidence="5">
    <location>
        <begin position="244"/>
        <end position="254"/>
    </location>
</feature>
<protein>
    <recommendedName>
        <fullName evidence="7">Cation efflux protein transmembrane domain-containing protein</fullName>
    </recommendedName>
</protein>
<evidence type="ECO:0000256" key="6">
    <source>
        <dbReference type="SAM" id="Phobius"/>
    </source>
</evidence>
<sequence length="723" mass="78062">MHRRKSSKEEDENLLILSNGPTPSNENVPANIHIQVNGQSQTDGLIPPTTSRSRVSSSPAGLHAHSHSSSQLHPNQLPPLRTGLPFPRQPSTNGTTSHPTSPFRNSFSIPPQPHLTPSSQSNSHTRSHSHSRTRSVSGPFVPTLPSPLSTSFPHVHQPQLHPPTSNGSYAFPTAGNSPELSSNASLGMASAPAHGRRHSRLHSRNLSIFFPRPGSLPHSTIAEDGVEADRPPDVEAPITLMPSAQSEPLINGSQKRLGDGFTFGARPPNSVSLDSVHSAVGGTRRGHHHKHSLSHNFFSFLEPGSQPSAADLHTSPTPVPTSPWSPVSTISRSASSSTTSLVPSALDGPRLRTTSDSSEVEHRDVPPSVSTSAAVIAVAQFFLGAWVWVSGQQIGSLACTGLGYWIVFDAFGISLAEVVPGYLAGNDLQSKVRRPYGNGRVETVFMFAQSVYLMFASVYVCKETVEHLLLSAGEGHHHHHGDELADNLGIEFPVLLVFITLISLLGTSLSFNHHSKLVNIAGNHLSSPLSIIRSTLKPYPSSSTFIHPLPTSRAGMLLSNPFAVAPIVFCISILLFAAFLPLSQYRPFDLGLASVEALLTFNVAYKACVVLGTVLLQTSPDRSLSGVRMDAFTRALREVERHHQVLHLPTPHVWQLTPTQQHAPAKSLVVTLELHVRNDLSDSDVLELTRWAWERVVSALRLGSRSVGDLREEAEVTVGVVRE</sequence>
<feature type="transmembrane region" description="Helical" evidence="6">
    <location>
        <begin position="401"/>
        <end position="423"/>
    </location>
</feature>
<organism>
    <name type="scientific">Serpula lacrymans var. lacrymans (strain S7.9)</name>
    <name type="common">Dry rot fungus</name>
    <dbReference type="NCBI Taxonomy" id="578457"/>
    <lineage>
        <taxon>Eukaryota</taxon>
        <taxon>Fungi</taxon>
        <taxon>Dikarya</taxon>
        <taxon>Basidiomycota</taxon>
        <taxon>Agaricomycotina</taxon>
        <taxon>Agaricomycetes</taxon>
        <taxon>Agaricomycetidae</taxon>
        <taxon>Boletales</taxon>
        <taxon>Coniophorineae</taxon>
        <taxon>Serpulaceae</taxon>
        <taxon>Serpula</taxon>
    </lineage>
</organism>
<dbReference type="Proteomes" id="UP000008064">
    <property type="component" value="Unassembled WGS sequence"/>
</dbReference>
<dbReference type="KEGG" id="sla:SERLADRAFT_436807"/>
<dbReference type="AlphaFoldDB" id="F8NSR0"/>
<dbReference type="RefSeq" id="XP_007317157.1">
    <property type="nucleotide sequence ID" value="XM_007317095.1"/>
</dbReference>
<keyword evidence="2 6" id="KW-0812">Transmembrane</keyword>
<name>F8NSR0_SERL9</name>
<feature type="domain" description="Cation efflux protein transmembrane" evidence="7">
    <location>
        <begin position="431"/>
        <end position="518"/>
    </location>
</feature>
<feature type="transmembrane region" description="Helical" evidence="6">
    <location>
        <begin position="597"/>
        <end position="616"/>
    </location>
</feature>
<dbReference type="EMBL" id="GL945432">
    <property type="protein sequence ID" value="EGO26984.1"/>
    <property type="molecule type" value="Genomic_DNA"/>
</dbReference>
<feature type="compositionally biased region" description="Polar residues" evidence="5">
    <location>
        <begin position="162"/>
        <end position="185"/>
    </location>
</feature>
<keyword evidence="3 6" id="KW-1133">Transmembrane helix</keyword>
<feature type="compositionally biased region" description="Polar residues" evidence="5">
    <location>
        <begin position="89"/>
        <end position="109"/>
    </location>
</feature>
<evidence type="ECO:0000256" key="1">
    <source>
        <dbReference type="ARBA" id="ARBA00004141"/>
    </source>
</evidence>
<evidence type="ECO:0000256" key="4">
    <source>
        <dbReference type="ARBA" id="ARBA00023136"/>
    </source>
</evidence>
<reference evidence="8" key="1">
    <citation type="submission" date="2011-04" db="EMBL/GenBank/DDBJ databases">
        <title>Evolution of plant cell wall degrading machinery underlies the functional diversity of forest fungi.</title>
        <authorList>
            <consortium name="US DOE Joint Genome Institute (JGI-PGF)"/>
            <person name="Eastwood D.C."/>
            <person name="Floudas D."/>
            <person name="Binder M."/>
            <person name="Majcherczyk A."/>
            <person name="Schneider P."/>
            <person name="Aerts A."/>
            <person name="Asiegbu F.O."/>
            <person name="Baker S.E."/>
            <person name="Barry K."/>
            <person name="Bendiksby M."/>
            <person name="Blumentritt M."/>
            <person name="Coutinho P.M."/>
            <person name="Cullen D."/>
            <person name="Cullen D."/>
            <person name="Gathman A."/>
            <person name="Goodell B."/>
            <person name="Henrissat B."/>
            <person name="Ihrmark K."/>
            <person name="Kauserud H."/>
            <person name="Kohler A."/>
            <person name="LaButti K."/>
            <person name="Lapidus A."/>
            <person name="Lavin J.L."/>
            <person name="Lee Y.-H."/>
            <person name="Lindquist E."/>
            <person name="Lilly W."/>
            <person name="Lucas S."/>
            <person name="Morin E."/>
            <person name="Murat C."/>
            <person name="Oguiza J.A."/>
            <person name="Park J."/>
            <person name="Pisabarro A.G."/>
            <person name="Riley R."/>
            <person name="Rosling A."/>
            <person name="Salamov A."/>
            <person name="Schmidt O."/>
            <person name="Schmutz J."/>
            <person name="Skrede I."/>
            <person name="Stenlid J."/>
            <person name="Wiebenga A."/>
            <person name="Xie X."/>
            <person name="Kues U."/>
            <person name="Hibbett D.S."/>
            <person name="Hoffmeister D."/>
            <person name="Hogberg N."/>
            <person name="Martin F."/>
            <person name="Grigoriev I.V."/>
            <person name="Watkinson S.C."/>
        </authorList>
    </citation>
    <scope>NUCLEOTIDE SEQUENCE</scope>
    <source>
        <strain evidence="8">S7.9</strain>
    </source>
</reference>
<feature type="transmembrane region" description="Helical" evidence="6">
    <location>
        <begin position="562"/>
        <end position="585"/>
    </location>
</feature>
<evidence type="ECO:0000313" key="8">
    <source>
        <dbReference type="EMBL" id="EGO26984.1"/>
    </source>
</evidence>
<feature type="transmembrane region" description="Helical" evidence="6">
    <location>
        <begin position="369"/>
        <end position="389"/>
    </location>
</feature>
<feature type="compositionally biased region" description="Low complexity" evidence="5">
    <location>
        <begin position="134"/>
        <end position="153"/>
    </location>
</feature>
<gene>
    <name evidence="8" type="ORF">SERLADRAFT_436807</name>
</gene>
<accession>F8NSR0</accession>
<feature type="region of interest" description="Disordered" evidence="5">
    <location>
        <begin position="308"/>
        <end position="365"/>
    </location>
</feature>
<evidence type="ECO:0000256" key="3">
    <source>
        <dbReference type="ARBA" id="ARBA00022989"/>
    </source>
</evidence>
<feature type="transmembrane region" description="Helical" evidence="6">
    <location>
        <begin position="492"/>
        <end position="511"/>
    </location>
</feature>